<feature type="compositionally biased region" description="Basic and acidic residues" evidence="1">
    <location>
        <begin position="325"/>
        <end position="347"/>
    </location>
</feature>
<evidence type="ECO:0000313" key="3">
    <source>
        <dbReference type="Proteomes" id="UP000387223"/>
    </source>
</evidence>
<feature type="compositionally biased region" description="Pro residues" evidence="1">
    <location>
        <begin position="127"/>
        <end position="136"/>
    </location>
</feature>
<sequence length="552" mass="59724">MAVTLSDINFINQNFPGAQSIPVNQIKDLASQLSVTLSDDLNRMLAEQRELDVARVQQIADMPDIDVDISDIPLELNANVKQAFEAPNAPPVDPELAQYDDLMQQAAPDDGIDPAMFGFEPPVNDAPPPIEGPPPEMYEEGPIPEPSNDRKAAFEDDFEGSDLSYLTDKPEYGESVDIQKKYKEVARKGPDLEESPEPLAGSQEAPMAEQDAESTNKAPGEPSDLGGTKTEEQLIVDEIAGDRPVFKMLKDLDELAQVSGVSELDYEVIKNYLKNEVADDEPLLKKLEEEHAKGYSKFSPSVMLKFAKENPPVNEPTSQPQDTQDPTKEAEKKRENEKDGPGNKGKEQPQQAPVESNVGAAMVGGAVNAFKAGSGLGYGVSKALGQGLVGGVKNLKGFYDTHKQNQMKMTSDLKSNVSGLSSQLDAIQADRSAMKSAKGAFEKKQYADRMQKKLQVFEKTAAGFADTLSSKQGQKLAKKADMSKSLESLSNKMESVFKGMEPGKGEKKVMENIAASIESAMQAVKAVVEAIKKVFSAPTADGPSNTMHAGPR</sequence>
<protein>
    <submittedName>
        <fullName evidence="2">Uncharacterized protein</fullName>
    </submittedName>
</protein>
<dbReference type="EMBL" id="BGZI01000015">
    <property type="protein sequence ID" value="GBO88669.1"/>
    <property type="molecule type" value="Genomic_DNA"/>
</dbReference>
<feature type="region of interest" description="Disordered" evidence="1">
    <location>
        <begin position="127"/>
        <end position="152"/>
    </location>
</feature>
<dbReference type="AlphaFoldDB" id="A0A5M3Q112"/>
<reference evidence="2 3" key="1">
    <citation type="journal article" date="2019" name="J. Gen. Appl. Microbiol.">
        <title>Aerobic degradation of cis-dichloroethene by the marine bacterium Marinobacter salsuginis strain 5N-3.</title>
        <authorList>
            <person name="Inoue Y."/>
            <person name="Fukunaga Y."/>
            <person name="Katsumata H."/>
            <person name="Ohji S."/>
            <person name="Hosoyama A."/>
            <person name="Mori K."/>
            <person name="Ando K."/>
        </authorList>
    </citation>
    <scope>NUCLEOTIDE SEQUENCE [LARGE SCALE GENOMIC DNA]</scope>
    <source>
        <strain evidence="2 3">NBRC 109114</strain>
    </source>
</reference>
<feature type="compositionally biased region" description="Polar residues" evidence="1">
    <location>
        <begin position="315"/>
        <end position="324"/>
    </location>
</feature>
<dbReference type="RefSeq" id="WP_153637277.1">
    <property type="nucleotide sequence ID" value="NZ_BGZI01000015.1"/>
</dbReference>
<name>A0A5M3Q112_9GAMM</name>
<organism evidence="2 3">
    <name type="scientific">Marinobacter salsuginis</name>
    <dbReference type="NCBI Taxonomy" id="418719"/>
    <lineage>
        <taxon>Bacteria</taxon>
        <taxon>Pseudomonadati</taxon>
        <taxon>Pseudomonadota</taxon>
        <taxon>Gammaproteobacteria</taxon>
        <taxon>Pseudomonadales</taxon>
        <taxon>Marinobacteraceae</taxon>
        <taxon>Marinobacter</taxon>
    </lineage>
</organism>
<dbReference type="Proteomes" id="UP000387223">
    <property type="component" value="Unassembled WGS sequence"/>
</dbReference>
<accession>A0A5M3Q112</accession>
<feature type="region of interest" description="Disordered" evidence="1">
    <location>
        <begin position="183"/>
        <end position="233"/>
    </location>
</feature>
<evidence type="ECO:0000313" key="2">
    <source>
        <dbReference type="EMBL" id="GBO88669.1"/>
    </source>
</evidence>
<evidence type="ECO:0000256" key="1">
    <source>
        <dbReference type="SAM" id="MobiDB-lite"/>
    </source>
</evidence>
<feature type="region of interest" description="Disordered" evidence="1">
    <location>
        <begin position="298"/>
        <end position="357"/>
    </location>
</feature>
<gene>
    <name evidence="2" type="ORF">MSSD14B_23370</name>
</gene>
<comment type="caution">
    <text evidence="2">The sequence shown here is derived from an EMBL/GenBank/DDBJ whole genome shotgun (WGS) entry which is preliminary data.</text>
</comment>
<proteinExistence type="predicted"/>